<feature type="region of interest" description="Disordered" evidence="1">
    <location>
        <begin position="542"/>
        <end position="591"/>
    </location>
</feature>
<feature type="region of interest" description="Disordered" evidence="1">
    <location>
        <begin position="1246"/>
        <end position="1265"/>
    </location>
</feature>
<evidence type="ECO:0000313" key="4">
    <source>
        <dbReference type="Proteomes" id="UP001307889"/>
    </source>
</evidence>
<feature type="region of interest" description="Disordered" evidence="1">
    <location>
        <begin position="640"/>
        <end position="694"/>
    </location>
</feature>
<feature type="compositionally biased region" description="Polar residues" evidence="1">
    <location>
        <begin position="1256"/>
        <end position="1265"/>
    </location>
</feature>
<proteinExistence type="predicted"/>
<dbReference type="PANTHER" id="PTHR16112">
    <property type="entry name" value="METHYL-CPG BINDING PROTEIN, DROSOPHILA"/>
    <property type="match status" value="1"/>
</dbReference>
<name>A0ABN7AXK3_9HEMI</name>
<organism evidence="3 4">
    <name type="scientific">Nesidiocoris tenuis</name>
    <dbReference type="NCBI Taxonomy" id="355587"/>
    <lineage>
        <taxon>Eukaryota</taxon>
        <taxon>Metazoa</taxon>
        <taxon>Ecdysozoa</taxon>
        <taxon>Arthropoda</taxon>
        <taxon>Hexapoda</taxon>
        <taxon>Insecta</taxon>
        <taxon>Pterygota</taxon>
        <taxon>Neoptera</taxon>
        <taxon>Paraneoptera</taxon>
        <taxon>Hemiptera</taxon>
        <taxon>Heteroptera</taxon>
        <taxon>Panheteroptera</taxon>
        <taxon>Cimicomorpha</taxon>
        <taxon>Miridae</taxon>
        <taxon>Dicyphina</taxon>
        <taxon>Nesidiocoris</taxon>
    </lineage>
</organism>
<feature type="region of interest" description="Disordered" evidence="1">
    <location>
        <begin position="271"/>
        <end position="293"/>
    </location>
</feature>
<feature type="domain" description="MBD" evidence="2">
    <location>
        <begin position="154"/>
        <end position="229"/>
    </location>
</feature>
<feature type="region of interest" description="Disordered" evidence="1">
    <location>
        <begin position="473"/>
        <end position="505"/>
    </location>
</feature>
<dbReference type="SMART" id="SM00391">
    <property type="entry name" value="MBD"/>
    <property type="match status" value="1"/>
</dbReference>
<dbReference type="Proteomes" id="UP001307889">
    <property type="component" value="Chromosome 6"/>
</dbReference>
<reference evidence="3 4" key="1">
    <citation type="submission" date="2023-09" db="EMBL/GenBank/DDBJ databases">
        <title>Nesidiocoris tenuis whole genome shotgun sequence.</title>
        <authorList>
            <person name="Shibata T."/>
            <person name="Shimoda M."/>
            <person name="Kobayashi T."/>
            <person name="Uehara T."/>
        </authorList>
    </citation>
    <scope>NUCLEOTIDE SEQUENCE [LARGE SCALE GENOMIC DNA]</scope>
    <source>
        <strain evidence="3 4">Japan</strain>
    </source>
</reference>
<evidence type="ECO:0000259" key="2">
    <source>
        <dbReference type="SMART" id="SM00391"/>
    </source>
</evidence>
<feature type="compositionally biased region" description="Polar residues" evidence="1">
    <location>
        <begin position="7"/>
        <end position="17"/>
    </location>
</feature>
<protein>
    <recommendedName>
        <fullName evidence="2">MBD domain-containing protein</fullName>
    </recommendedName>
</protein>
<evidence type="ECO:0000313" key="3">
    <source>
        <dbReference type="EMBL" id="BES96044.1"/>
    </source>
</evidence>
<accession>A0ABN7AXK3</accession>
<feature type="compositionally biased region" description="Polar residues" evidence="1">
    <location>
        <begin position="272"/>
        <end position="282"/>
    </location>
</feature>
<dbReference type="EMBL" id="AP028914">
    <property type="protein sequence ID" value="BES96044.1"/>
    <property type="molecule type" value="Genomic_DNA"/>
</dbReference>
<evidence type="ECO:0000256" key="1">
    <source>
        <dbReference type="SAM" id="MobiDB-lite"/>
    </source>
</evidence>
<feature type="compositionally biased region" description="Low complexity" evidence="1">
    <location>
        <begin position="658"/>
        <end position="671"/>
    </location>
</feature>
<keyword evidence="4" id="KW-1185">Reference proteome</keyword>
<gene>
    <name evidence="3" type="ORF">NTJ_08845</name>
</gene>
<dbReference type="InterPro" id="IPR001739">
    <property type="entry name" value="Methyl_CpG_DNA-bd"/>
</dbReference>
<dbReference type="PANTHER" id="PTHR16112:SF16">
    <property type="entry name" value="SIX-BANDED, ISOFORM H"/>
    <property type="match status" value="1"/>
</dbReference>
<feature type="region of interest" description="Disordered" evidence="1">
    <location>
        <begin position="1"/>
        <end position="29"/>
    </location>
</feature>
<sequence>MQKPVMLSSTAATSKQSLAPPRSHYGLSNPSILHQQAVHQRNGAAHPFTNIPNNSHVLASGIHVGSSPGTSSYSPTVSSVLPISKGSGQGHSLPFVSNRTYENPNRIQAMATTETASVGTVLVRAEPAESTVRSDSTPPPSQQLVHRDGEMVVKHQLDTIMPPFGWKRILTNGIIVYISPSNTALSSTEAVKTYLSSEGTCKCGLECPVNCDVVFNFNPKVLTRPWTAPAGAPGDLTKLCNHKRKLLATLDSMESRYDGFRRKKRRVAIPPTSVSQLLSQREPTSKEPEIQNGLPWKDCGAESVANGVRERSLLVGTASNSTIAGLRLVETASSSLAGTSQLAPSQVVSQYQRLEEPRFPATPVTAIEMPAHVFQPRTQQGPVEQLRLPYQAYELKLAKAPSRVGPPAQELAGSPVVVPQGITVNRTPPWQQNKVPAPAGSAVQERVPPLHNHANLPASALWTLDSRKALTKVSRRRSEDVHNPADALRGPSSSEQQPSFMDDPSGYLARQTALLNSTISRQNVNSPLIEGLPLAGSISRYNAARPKSRQPDSSIERKKFEEPSSTDVDCSPDDRGPIQGATISTSNRRDPVEAVITAGGRSGGTESILTIVTTMASGHTASSNTITSVLAGRANTATVTTNNQIGLQKPPQVETPPSSSRTSSQGSAMAPSPAPAPLQDTNLDNHGKSGNGQQQHILVSNCGQLIVTNSSMLSPQQLHQQGNAQKIATSSPQATSQISVSSQVLNHQPTVLVNALPGPLLLQPNVAMVDGINTVQLPQIVGNVVQNQVVDDGAMLSPDSKRKLASVKRRKLSPTANNAAMLLSPPGTSNMAVQQQSQQQPLNTPMLQALTILPSKTNFPNTQQLITANMLQPLNLVQNFPIQQFIVPAGVSGMVMSDGTILQDAVQLNVLTPVQNSSVFGNGQNLIAPGMVIRTPSNESAGKVLQNNQFLSSPNQFVVNNTFSSQLSPLLSVSPTQGNRNQDYMPQNVVVQQQPNTSNTTVLQQNTTIVQQTTTVSNQQTQPSSTLNLNQNFILNEKQNFILAPDKQNFILGPNNEKIILNDNGQGSYVLGNVDKQNFLINNVDDKQNLMVDNFDKPGPARGVDAATHSLFVDRKNSVSTQTQNNQVLQIASSPGLVVATNSAVYNTSSSSCFSSGSPPDTTTLSPIDQEVTTSCFQQRTDSPLSADSAALPMVHCISSSSQQEDSSPFSLDSYSCVVGKSYPETNVHMRRENDEYDRKPSLCDVPDSLLLPNGDSDNGFIQEQ</sequence>